<dbReference type="Gene3D" id="3.30.1310.10">
    <property type="entry name" value="Nucleoid-associated protein YbaB-like domain"/>
    <property type="match status" value="1"/>
</dbReference>
<proteinExistence type="inferred from homology"/>
<dbReference type="Proteomes" id="UP001171751">
    <property type="component" value="Unassembled WGS sequence"/>
</dbReference>
<feature type="compositionally biased region" description="Basic and acidic residues" evidence="3">
    <location>
        <begin position="16"/>
        <end position="29"/>
    </location>
</feature>
<dbReference type="NCBIfam" id="TIGR00103">
    <property type="entry name" value="DNA_YbaB_EbfC"/>
    <property type="match status" value="1"/>
</dbReference>
<feature type="compositionally biased region" description="Low complexity" evidence="3">
    <location>
        <begin position="1"/>
        <end position="10"/>
    </location>
</feature>
<accession>A0AA43ZS60</accession>
<dbReference type="InterPro" id="IPR004401">
    <property type="entry name" value="YbaB/EbfC"/>
</dbReference>
<comment type="subcellular location">
    <subcellularLocation>
        <location evidence="2">Cytoplasm</location>
        <location evidence="2">Nucleoid</location>
    </subcellularLocation>
</comment>
<protein>
    <recommendedName>
        <fullName evidence="2">Nucleoid-associated protein Q4F26_04060</fullName>
    </recommendedName>
</protein>
<evidence type="ECO:0000313" key="5">
    <source>
        <dbReference type="Proteomes" id="UP001171751"/>
    </source>
</evidence>
<evidence type="ECO:0000256" key="1">
    <source>
        <dbReference type="ARBA" id="ARBA00023125"/>
    </source>
</evidence>
<sequence>MRGGNMQNMMKKMKKMQKEMEQTQQKLDETEFVGKASGDIVQATFTGDRTFKSIQIDPELIDPEDPEMLEDLIVIAVNDALAQVEQETDEKMSKYTDNLNIPGMPNF</sequence>
<feature type="region of interest" description="Disordered" evidence="3">
    <location>
        <begin position="1"/>
        <end position="31"/>
    </location>
</feature>
<name>A0AA43ZS60_9LACT</name>
<dbReference type="PANTHER" id="PTHR33449:SF1">
    <property type="entry name" value="NUCLEOID-ASSOCIATED PROTEIN YBAB"/>
    <property type="match status" value="1"/>
</dbReference>
<dbReference type="HAMAP" id="MF_00274">
    <property type="entry name" value="DNA_YbaB_EbfC"/>
    <property type="match status" value="1"/>
</dbReference>
<evidence type="ECO:0000256" key="3">
    <source>
        <dbReference type="SAM" id="MobiDB-lite"/>
    </source>
</evidence>
<feature type="region of interest" description="Disordered" evidence="3">
    <location>
        <begin position="87"/>
        <end position="107"/>
    </location>
</feature>
<organism evidence="4 5">
    <name type="scientific">Atopococcus tabaci</name>
    <dbReference type="NCBI Taxonomy" id="269774"/>
    <lineage>
        <taxon>Bacteria</taxon>
        <taxon>Bacillati</taxon>
        <taxon>Bacillota</taxon>
        <taxon>Bacilli</taxon>
        <taxon>Lactobacillales</taxon>
        <taxon>Carnobacteriaceae</taxon>
        <taxon>Atopococcus</taxon>
    </lineage>
</organism>
<gene>
    <name evidence="4" type="ORF">Q4F26_04060</name>
</gene>
<dbReference type="GO" id="GO:0005829">
    <property type="term" value="C:cytosol"/>
    <property type="evidence" value="ECO:0007669"/>
    <property type="project" value="TreeGrafter"/>
</dbReference>
<dbReference type="AlphaFoldDB" id="A0AA43ZS60"/>
<comment type="similarity">
    <text evidence="2">Belongs to the YbaB/EbfC family.</text>
</comment>
<reference evidence="4" key="1">
    <citation type="submission" date="2023-07" db="EMBL/GenBank/DDBJ databases">
        <title>Between Cages and Wild: Unraveling the Impact of Captivity on Animal Microbiomes and Antimicrobial Resistance.</title>
        <authorList>
            <person name="Schmartz G.P."/>
            <person name="Rehner J."/>
            <person name="Schuff M.J."/>
            <person name="Becker S.L."/>
            <person name="Kravczyk M."/>
            <person name="Gurevich A."/>
            <person name="Francke R."/>
            <person name="Mueller R."/>
            <person name="Keller V."/>
            <person name="Keller A."/>
        </authorList>
    </citation>
    <scope>NUCLEOTIDE SEQUENCE</scope>
    <source>
        <strain evidence="4">S39M_St_73</strain>
    </source>
</reference>
<dbReference type="GO" id="GO:0003677">
    <property type="term" value="F:DNA binding"/>
    <property type="evidence" value="ECO:0007669"/>
    <property type="project" value="UniProtKB-UniRule"/>
</dbReference>
<comment type="function">
    <text evidence="2">Binds to DNA and alters its conformation. May be involved in regulation of gene expression, nucleoid organization and DNA protection.</text>
</comment>
<keyword evidence="2" id="KW-0963">Cytoplasm</keyword>
<comment type="subunit">
    <text evidence="2">Homodimer.</text>
</comment>
<keyword evidence="5" id="KW-1185">Reference proteome</keyword>
<dbReference type="Pfam" id="PF02575">
    <property type="entry name" value="YbaB_DNA_bd"/>
    <property type="match status" value="1"/>
</dbReference>
<comment type="caution">
    <text evidence="4">The sequence shown here is derived from an EMBL/GenBank/DDBJ whole genome shotgun (WGS) entry which is preliminary data.</text>
</comment>
<evidence type="ECO:0000256" key="2">
    <source>
        <dbReference type="HAMAP-Rule" id="MF_00274"/>
    </source>
</evidence>
<dbReference type="PANTHER" id="PTHR33449">
    <property type="entry name" value="NUCLEOID-ASSOCIATED PROTEIN YBAB"/>
    <property type="match status" value="1"/>
</dbReference>
<dbReference type="GO" id="GO:0043590">
    <property type="term" value="C:bacterial nucleoid"/>
    <property type="evidence" value="ECO:0007669"/>
    <property type="project" value="UniProtKB-UniRule"/>
</dbReference>
<dbReference type="SUPFAM" id="SSF82607">
    <property type="entry name" value="YbaB-like"/>
    <property type="match status" value="1"/>
</dbReference>
<dbReference type="InterPro" id="IPR036894">
    <property type="entry name" value="YbaB-like_sf"/>
</dbReference>
<dbReference type="EMBL" id="JAUNQW010000013">
    <property type="protein sequence ID" value="MDO5457499.1"/>
    <property type="molecule type" value="Genomic_DNA"/>
</dbReference>
<keyword evidence="1 2" id="KW-0238">DNA-binding</keyword>
<evidence type="ECO:0000313" key="4">
    <source>
        <dbReference type="EMBL" id="MDO5457499.1"/>
    </source>
</evidence>
<dbReference type="PIRSF" id="PIRSF004555">
    <property type="entry name" value="UCP004555"/>
    <property type="match status" value="1"/>
</dbReference>